<gene>
    <name evidence="2" type="ORF">SAMN05444370_101146</name>
</gene>
<dbReference type="SUPFAM" id="SSF55961">
    <property type="entry name" value="Bet v1-like"/>
    <property type="match status" value="1"/>
</dbReference>
<sequence>MKLEGSQIIAADRATVWAALNDPETLRACIPGCQSLEKTSDTSFEAVVKQKVGPVSATFNGAIELTNMNPPEGYTISGEGKGGAAGFAKGGADVALREVSEGTELTYSAEAKVGGKIAQLGARLIDGFAKKMADQFFTNFKDQVEGAGGAEAPAEGEAGAPAEAAAGVEGEKKGFWKRLMG</sequence>
<name>A0A1H3VJ47_9RHOB</name>
<protein>
    <recommendedName>
        <fullName evidence="4">Carbon monoxide dehydrogenase subunit G</fullName>
    </recommendedName>
</protein>
<dbReference type="RefSeq" id="WP_093247565.1">
    <property type="nucleotide sequence ID" value="NZ_FNQM01000001.1"/>
</dbReference>
<dbReference type="Gene3D" id="3.30.530.20">
    <property type="match status" value="1"/>
</dbReference>
<dbReference type="OrthoDB" id="9787428at2"/>
<evidence type="ECO:0008006" key="4">
    <source>
        <dbReference type="Google" id="ProtNLM"/>
    </source>
</evidence>
<organism evidence="2 3">
    <name type="scientific">Rubrimonas cliftonensis</name>
    <dbReference type="NCBI Taxonomy" id="89524"/>
    <lineage>
        <taxon>Bacteria</taxon>
        <taxon>Pseudomonadati</taxon>
        <taxon>Pseudomonadota</taxon>
        <taxon>Alphaproteobacteria</taxon>
        <taxon>Rhodobacterales</taxon>
        <taxon>Paracoccaceae</taxon>
        <taxon>Rubrimonas</taxon>
    </lineage>
</organism>
<feature type="region of interest" description="Disordered" evidence="1">
    <location>
        <begin position="147"/>
        <end position="167"/>
    </location>
</feature>
<dbReference type="CDD" id="cd05018">
    <property type="entry name" value="CoxG"/>
    <property type="match status" value="1"/>
</dbReference>
<dbReference type="Proteomes" id="UP000198703">
    <property type="component" value="Unassembled WGS sequence"/>
</dbReference>
<dbReference type="PANTHER" id="PTHR38588">
    <property type="entry name" value="BLL0334 PROTEIN"/>
    <property type="match status" value="1"/>
</dbReference>
<feature type="compositionally biased region" description="Low complexity" evidence="1">
    <location>
        <begin position="150"/>
        <end position="167"/>
    </location>
</feature>
<accession>A0A1H3VJ47</accession>
<dbReference type="InterPro" id="IPR023393">
    <property type="entry name" value="START-like_dom_sf"/>
</dbReference>
<dbReference type="EMBL" id="FNQM01000001">
    <property type="protein sequence ID" value="SDZ74823.1"/>
    <property type="molecule type" value="Genomic_DNA"/>
</dbReference>
<dbReference type="AlphaFoldDB" id="A0A1H3VJ47"/>
<dbReference type="InterPro" id="IPR010419">
    <property type="entry name" value="CO_DH_gsu"/>
</dbReference>
<dbReference type="STRING" id="89524.SAMN05444370_101146"/>
<keyword evidence="3" id="KW-1185">Reference proteome</keyword>
<proteinExistence type="predicted"/>
<evidence type="ECO:0000256" key="1">
    <source>
        <dbReference type="SAM" id="MobiDB-lite"/>
    </source>
</evidence>
<evidence type="ECO:0000313" key="3">
    <source>
        <dbReference type="Proteomes" id="UP000198703"/>
    </source>
</evidence>
<dbReference type="Pfam" id="PF06240">
    <property type="entry name" value="COXG"/>
    <property type="match status" value="1"/>
</dbReference>
<reference evidence="2 3" key="1">
    <citation type="submission" date="2016-10" db="EMBL/GenBank/DDBJ databases">
        <authorList>
            <person name="de Groot N.N."/>
        </authorList>
    </citation>
    <scope>NUCLEOTIDE SEQUENCE [LARGE SCALE GENOMIC DNA]</scope>
    <source>
        <strain evidence="2 3">DSM 15345</strain>
    </source>
</reference>
<dbReference type="PANTHER" id="PTHR38588:SF1">
    <property type="entry name" value="BLL0334 PROTEIN"/>
    <property type="match status" value="1"/>
</dbReference>
<evidence type="ECO:0000313" key="2">
    <source>
        <dbReference type="EMBL" id="SDZ74823.1"/>
    </source>
</evidence>